<dbReference type="GO" id="GO:0016791">
    <property type="term" value="F:phosphatase activity"/>
    <property type="evidence" value="ECO:0007669"/>
    <property type="project" value="TreeGrafter"/>
</dbReference>
<dbReference type="InterPro" id="IPR052016">
    <property type="entry name" value="Bact_Sigma-Reg"/>
</dbReference>
<dbReference type="EMBL" id="CP054929">
    <property type="protein sequence ID" value="QKW50831.1"/>
    <property type="molecule type" value="Genomic_DNA"/>
</dbReference>
<gene>
    <name evidence="5" type="ORF">HUT08_16260</name>
</gene>
<feature type="region of interest" description="Disordered" evidence="2">
    <location>
        <begin position="408"/>
        <end position="450"/>
    </location>
</feature>
<dbReference type="PANTHER" id="PTHR43156">
    <property type="entry name" value="STAGE II SPORULATION PROTEIN E-RELATED"/>
    <property type="match status" value="1"/>
</dbReference>
<keyword evidence="1" id="KW-0378">Hydrolase</keyword>
<evidence type="ECO:0000313" key="5">
    <source>
        <dbReference type="EMBL" id="QKW50831.1"/>
    </source>
</evidence>
<accession>A0A7H8N8L0</accession>
<evidence type="ECO:0000256" key="3">
    <source>
        <dbReference type="SAM" id="Phobius"/>
    </source>
</evidence>
<dbReference type="InterPro" id="IPR036457">
    <property type="entry name" value="PPM-type-like_dom_sf"/>
</dbReference>
<keyword evidence="3" id="KW-0472">Membrane</keyword>
<dbReference type="PANTHER" id="PTHR43156:SF2">
    <property type="entry name" value="STAGE II SPORULATION PROTEIN E"/>
    <property type="match status" value="1"/>
</dbReference>
<evidence type="ECO:0000256" key="1">
    <source>
        <dbReference type="ARBA" id="ARBA00022801"/>
    </source>
</evidence>
<dbReference type="AlphaFoldDB" id="A0A7H8N8L0"/>
<sequence length="450" mass="47253">MRSHWGWLLAAVLAEALVAVAHVLLGGGAFGALLVVGPLLAAYRLTTGTTAAVAGLAVLLAAALPFSGAEATQPARAEYVNDVLAAAIGGLSATLVARARTRSQHAEDRTRRGYARMRRTHARTRRAYARTRAAYASTRHALLRTRRVLAHVQRVHARTKHACDAAQRAHREAIRALARMTRIAQVSQQAIVRPLPSAIGDLTLAVRTRSATEHALIGGDLHDAILTPTGPRLIVGDAKGHGLDAVRLSAAVLAAFRQTAADEPDLVRLAHTLDARIAAELGPEDFVTLLLADFAPGEVRLVNCGHPPPLRAGRHLEALEPPSASTPLGLAPAPELQRVALAPGQRLLLYTDGLAEARDARGDLFPLDHQVHAALRGPTPDASLGRLLGLLAAHAGPTSADDLTLVLAEPAAQPAARPAPQPGPAAPASPPRPRRPSPAPAAEWQRCPPA</sequence>
<proteinExistence type="predicted"/>
<dbReference type="Pfam" id="PF07228">
    <property type="entry name" value="SpoIIE"/>
    <property type="match status" value="1"/>
</dbReference>
<feature type="domain" description="PPM-type phosphatase" evidence="4">
    <location>
        <begin position="201"/>
        <end position="410"/>
    </location>
</feature>
<keyword evidence="3" id="KW-1133">Transmembrane helix</keyword>
<evidence type="ECO:0000313" key="6">
    <source>
        <dbReference type="Proteomes" id="UP000509303"/>
    </source>
</evidence>
<keyword evidence="3" id="KW-0812">Transmembrane</keyword>
<dbReference type="SMART" id="SM00331">
    <property type="entry name" value="PP2C_SIG"/>
    <property type="match status" value="1"/>
</dbReference>
<feature type="transmembrane region" description="Helical" evidence="3">
    <location>
        <begin position="6"/>
        <end position="36"/>
    </location>
</feature>
<dbReference type="RefSeq" id="WP_176162564.1">
    <property type="nucleotide sequence ID" value="NZ_CP054929.1"/>
</dbReference>
<feature type="compositionally biased region" description="Pro residues" evidence="2">
    <location>
        <begin position="417"/>
        <end position="439"/>
    </location>
</feature>
<reference evidence="5 6" key="1">
    <citation type="submission" date="2020-06" db="EMBL/GenBank/DDBJ databases">
        <title>Genome mining for natural products.</title>
        <authorList>
            <person name="Zhang B."/>
            <person name="Shi J."/>
            <person name="Ge H."/>
        </authorList>
    </citation>
    <scope>NUCLEOTIDE SEQUENCE [LARGE SCALE GENOMIC DNA]</scope>
    <source>
        <strain evidence="5 6">NA00687</strain>
    </source>
</reference>
<dbReference type="SUPFAM" id="SSF81606">
    <property type="entry name" value="PP2C-like"/>
    <property type="match status" value="1"/>
</dbReference>
<name>A0A7H8N8L0_9ACTN</name>
<evidence type="ECO:0000259" key="4">
    <source>
        <dbReference type="SMART" id="SM00331"/>
    </source>
</evidence>
<organism evidence="5 6">
    <name type="scientific">Streptomyces buecherae</name>
    <dbReference type="NCBI Taxonomy" id="2763006"/>
    <lineage>
        <taxon>Bacteria</taxon>
        <taxon>Bacillati</taxon>
        <taxon>Actinomycetota</taxon>
        <taxon>Actinomycetes</taxon>
        <taxon>Kitasatosporales</taxon>
        <taxon>Streptomycetaceae</taxon>
        <taxon>Streptomyces</taxon>
    </lineage>
</organism>
<protein>
    <submittedName>
        <fullName evidence="5">Serine/threonine-protein phosphatase</fullName>
    </submittedName>
</protein>
<dbReference type="InterPro" id="IPR001932">
    <property type="entry name" value="PPM-type_phosphatase-like_dom"/>
</dbReference>
<keyword evidence="6" id="KW-1185">Reference proteome</keyword>
<dbReference type="Gene3D" id="3.60.40.10">
    <property type="entry name" value="PPM-type phosphatase domain"/>
    <property type="match status" value="1"/>
</dbReference>
<dbReference type="Proteomes" id="UP000509303">
    <property type="component" value="Chromosome"/>
</dbReference>
<feature type="transmembrane region" description="Helical" evidence="3">
    <location>
        <begin position="48"/>
        <end position="67"/>
    </location>
</feature>
<evidence type="ECO:0000256" key="2">
    <source>
        <dbReference type="SAM" id="MobiDB-lite"/>
    </source>
</evidence>